<evidence type="ECO:0000256" key="1">
    <source>
        <dbReference type="SAM" id="MobiDB-lite"/>
    </source>
</evidence>
<reference evidence="3" key="1">
    <citation type="submission" date="2018-01" db="EMBL/GenBank/DDBJ databases">
        <title>An insight into the sialome of Amazonian anophelines.</title>
        <authorList>
            <person name="Ribeiro J.M."/>
            <person name="Scarpassa V."/>
            <person name="Calvo E."/>
        </authorList>
    </citation>
    <scope>NUCLEOTIDE SEQUENCE</scope>
    <source>
        <tissue evidence="3">Salivary glands</tissue>
    </source>
</reference>
<evidence type="ECO:0000313" key="3">
    <source>
        <dbReference type="EMBL" id="MBW63373.1"/>
    </source>
</evidence>
<feature type="region of interest" description="Disordered" evidence="1">
    <location>
        <begin position="27"/>
        <end position="73"/>
    </location>
</feature>
<feature type="chain" id="PRO_5014837593" evidence="2">
    <location>
        <begin position="18"/>
        <end position="73"/>
    </location>
</feature>
<feature type="compositionally biased region" description="Polar residues" evidence="1">
    <location>
        <begin position="34"/>
        <end position="52"/>
    </location>
</feature>
<protein>
    <submittedName>
        <fullName evidence="3">Putative secreted protein</fullName>
    </submittedName>
</protein>
<organism evidence="3">
    <name type="scientific">Anopheles marajoara</name>
    <dbReference type="NCBI Taxonomy" id="58244"/>
    <lineage>
        <taxon>Eukaryota</taxon>
        <taxon>Metazoa</taxon>
        <taxon>Ecdysozoa</taxon>
        <taxon>Arthropoda</taxon>
        <taxon>Hexapoda</taxon>
        <taxon>Insecta</taxon>
        <taxon>Pterygota</taxon>
        <taxon>Neoptera</taxon>
        <taxon>Endopterygota</taxon>
        <taxon>Diptera</taxon>
        <taxon>Nematocera</taxon>
        <taxon>Culicoidea</taxon>
        <taxon>Culicidae</taxon>
        <taxon>Anophelinae</taxon>
        <taxon>Anopheles</taxon>
    </lineage>
</organism>
<name>A0A2M4CDI2_9DIPT</name>
<feature type="signal peptide" evidence="2">
    <location>
        <begin position="1"/>
        <end position="17"/>
    </location>
</feature>
<keyword evidence="2" id="KW-0732">Signal</keyword>
<proteinExistence type="predicted"/>
<sequence>MMLISLVRSLLLSEVRSKADQEWTEAKPLKDTRNCPSHSNTHTNTLALSTYRNRGEDTRTPREHRVTPPRRLI</sequence>
<dbReference type="AlphaFoldDB" id="A0A2M4CDI2"/>
<accession>A0A2M4CDI2</accession>
<feature type="compositionally biased region" description="Basic and acidic residues" evidence="1">
    <location>
        <begin position="53"/>
        <end position="66"/>
    </location>
</feature>
<dbReference type="EMBL" id="GGFJ01014232">
    <property type="protein sequence ID" value="MBW63373.1"/>
    <property type="molecule type" value="Transcribed_RNA"/>
</dbReference>
<evidence type="ECO:0000256" key="2">
    <source>
        <dbReference type="SAM" id="SignalP"/>
    </source>
</evidence>